<protein>
    <submittedName>
        <fullName evidence="2">Uncharacterized protein</fullName>
    </submittedName>
</protein>
<dbReference type="AlphaFoldDB" id="V6DHD1"/>
<evidence type="ECO:0000256" key="1">
    <source>
        <dbReference type="SAM" id="Phobius"/>
    </source>
</evidence>
<dbReference type="HOGENOM" id="CLU_1500847_0_0_7"/>
<reference evidence="2 3" key="1">
    <citation type="journal article" date="2015" name="Biol. Direct">
        <title>Babela massiliensis, a representative of a widespread bacterial phylum with unusual adaptations to parasitism in amoebae.</title>
        <authorList>
            <person name="Pagnier I."/>
            <person name="Yutin N."/>
            <person name="Croce O."/>
            <person name="Makarova K.S."/>
            <person name="Wolf Y.I."/>
            <person name="Benamar S."/>
            <person name="Raoult D."/>
            <person name="Koonin E.V."/>
            <person name="La Scola B."/>
        </authorList>
    </citation>
    <scope>NUCLEOTIDE SEQUENCE [LARGE SCALE GENOMIC DNA]</scope>
    <source>
        <strain evidence="3">BABL1</strain>
    </source>
</reference>
<feature type="transmembrane region" description="Helical" evidence="1">
    <location>
        <begin position="29"/>
        <end position="53"/>
    </location>
</feature>
<keyword evidence="1" id="KW-1133">Transmembrane helix</keyword>
<keyword evidence="3" id="KW-1185">Reference proteome</keyword>
<dbReference type="Proteomes" id="UP000018769">
    <property type="component" value="Chromosome I"/>
</dbReference>
<dbReference type="RefSeq" id="WP_023792950.1">
    <property type="nucleotide sequence ID" value="NC_023003.1"/>
</dbReference>
<accession>V6DHD1</accession>
<keyword evidence="1" id="KW-0472">Membrane</keyword>
<sequence length="179" mass="21031">MDLNNNLPNDIDYGDYYKALDVSFYESNLGIITIIFFTIFIFIATLLLCYLFLKFKRSSPEYIAKKELDKLTKEINNNKNTIDYLYFKLTEILKRYICKRYGVNSLAMTDSELINYFETINCTQEIKYNIKLLIKNAQDAKFAFFQVAKESLEYDVSNTILLINNVSKLSKNIVDHKQI</sequence>
<proteinExistence type="predicted"/>
<evidence type="ECO:0000313" key="2">
    <source>
        <dbReference type="EMBL" id="CDK30982.1"/>
    </source>
</evidence>
<name>V6DHD1_9BACT</name>
<dbReference type="STRING" id="673862.BABL1_gene_117a"/>
<gene>
    <name evidence="2" type="ORF">BABL1_gene_117a</name>
</gene>
<evidence type="ECO:0000313" key="3">
    <source>
        <dbReference type="Proteomes" id="UP000018769"/>
    </source>
</evidence>
<keyword evidence="1" id="KW-0812">Transmembrane</keyword>
<dbReference type="KEGG" id="dpb:BABL1_gene_117a"/>
<dbReference type="OrthoDB" id="5422452at2"/>
<organism evidence="2 3">
    <name type="scientific">Candidatus Babela massiliensis</name>
    <dbReference type="NCBI Taxonomy" id="673862"/>
    <lineage>
        <taxon>Bacteria</taxon>
        <taxon>Candidatus Babelota</taxon>
        <taxon>Candidatus Babeliae</taxon>
        <taxon>Candidatus Babeliales</taxon>
        <taxon>Candidatus Babeliaceae</taxon>
        <taxon>Candidatus Babela</taxon>
    </lineage>
</organism>
<dbReference type="EMBL" id="HG793133">
    <property type="protein sequence ID" value="CDK30982.1"/>
    <property type="molecule type" value="Genomic_DNA"/>
</dbReference>